<evidence type="ECO:0000259" key="5">
    <source>
        <dbReference type="Pfam" id="PF01494"/>
    </source>
</evidence>
<keyword evidence="2" id="KW-0285">Flavoprotein</keyword>
<dbReference type="AlphaFoldDB" id="A0A8H4QFU2"/>
<dbReference type="Gene3D" id="3.50.50.60">
    <property type="entry name" value="FAD/NAD(P)-binding domain"/>
    <property type="match status" value="1"/>
</dbReference>
<keyword evidence="7" id="KW-1185">Reference proteome</keyword>
<protein>
    <recommendedName>
        <fullName evidence="5">FAD-binding domain-containing protein</fullName>
    </recommendedName>
</protein>
<evidence type="ECO:0000256" key="4">
    <source>
        <dbReference type="ARBA" id="ARBA00023002"/>
    </source>
</evidence>
<dbReference type="Pfam" id="PF01494">
    <property type="entry name" value="FAD_binding_3"/>
    <property type="match status" value="1"/>
</dbReference>
<feature type="domain" description="FAD-binding" evidence="5">
    <location>
        <begin position="10"/>
        <end position="363"/>
    </location>
</feature>
<dbReference type="GO" id="GO:0016709">
    <property type="term" value="F:oxidoreductase activity, acting on paired donors, with incorporation or reduction of molecular oxygen, NAD(P)H as one donor, and incorporation of one atom of oxygen"/>
    <property type="evidence" value="ECO:0007669"/>
    <property type="project" value="UniProtKB-ARBA"/>
</dbReference>
<dbReference type="Gene3D" id="3.30.70.2450">
    <property type="match status" value="1"/>
</dbReference>
<dbReference type="PANTHER" id="PTHR43004:SF19">
    <property type="entry name" value="BINDING MONOOXYGENASE, PUTATIVE (JCVI)-RELATED"/>
    <property type="match status" value="1"/>
</dbReference>
<gene>
    <name evidence="6" type="ORF">D9613_010247</name>
</gene>
<comment type="caution">
    <text evidence="6">The sequence shown here is derived from an EMBL/GenBank/DDBJ whole genome shotgun (WGS) entry which is preliminary data.</text>
</comment>
<dbReference type="EMBL" id="JAACJL010000059">
    <property type="protein sequence ID" value="KAF4609916.1"/>
    <property type="molecule type" value="Genomic_DNA"/>
</dbReference>
<dbReference type="PANTHER" id="PTHR43004">
    <property type="entry name" value="TRK SYSTEM POTASSIUM UPTAKE PROTEIN"/>
    <property type="match status" value="1"/>
</dbReference>
<keyword evidence="4" id="KW-0560">Oxidoreductase</keyword>
<dbReference type="InterPro" id="IPR002938">
    <property type="entry name" value="FAD-bd"/>
</dbReference>
<organism evidence="6 7">
    <name type="scientific">Agrocybe pediades</name>
    <dbReference type="NCBI Taxonomy" id="84607"/>
    <lineage>
        <taxon>Eukaryota</taxon>
        <taxon>Fungi</taxon>
        <taxon>Dikarya</taxon>
        <taxon>Basidiomycota</taxon>
        <taxon>Agaricomycotina</taxon>
        <taxon>Agaricomycetes</taxon>
        <taxon>Agaricomycetidae</taxon>
        <taxon>Agaricales</taxon>
        <taxon>Agaricineae</taxon>
        <taxon>Strophariaceae</taxon>
        <taxon>Agrocybe</taxon>
    </lineage>
</organism>
<reference evidence="6 7" key="1">
    <citation type="submission" date="2019-12" db="EMBL/GenBank/DDBJ databases">
        <authorList>
            <person name="Floudas D."/>
            <person name="Bentzer J."/>
            <person name="Ahren D."/>
            <person name="Johansson T."/>
            <person name="Persson P."/>
            <person name="Tunlid A."/>
        </authorList>
    </citation>
    <scope>NUCLEOTIDE SEQUENCE [LARGE SCALE GENOMIC DNA]</scope>
    <source>
        <strain evidence="6 7">CBS 102.39</strain>
    </source>
</reference>
<comment type="cofactor">
    <cofactor evidence="1">
        <name>FAD</name>
        <dbReference type="ChEBI" id="CHEBI:57692"/>
    </cofactor>
</comment>
<dbReference type="InterPro" id="IPR050641">
    <property type="entry name" value="RIFMO-like"/>
</dbReference>
<dbReference type="GO" id="GO:0071949">
    <property type="term" value="F:FAD binding"/>
    <property type="evidence" value="ECO:0007669"/>
    <property type="project" value="InterPro"/>
</dbReference>
<dbReference type="Proteomes" id="UP000521872">
    <property type="component" value="Unassembled WGS sequence"/>
</dbReference>
<evidence type="ECO:0000256" key="2">
    <source>
        <dbReference type="ARBA" id="ARBA00022630"/>
    </source>
</evidence>
<proteinExistence type="predicted"/>
<accession>A0A8H4QFU2</accession>
<dbReference type="SUPFAM" id="SSF51905">
    <property type="entry name" value="FAD/NAD(P)-binding domain"/>
    <property type="match status" value="1"/>
</dbReference>
<evidence type="ECO:0000256" key="3">
    <source>
        <dbReference type="ARBA" id="ARBA00022827"/>
    </source>
</evidence>
<name>A0A8H4QFU2_9AGAR</name>
<evidence type="ECO:0000256" key="1">
    <source>
        <dbReference type="ARBA" id="ARBA00001974"/>
    </source>
</evidence>
<sequence length="389" mass="43114">MSTNAYPSPEVLIVGSGPTGLIAALTLAKNGIPVRVIEKTKTHRIGQRGSGIMPRSLETLEFLGIVDQVLARATYMLPICMYKLPEGREVIKEFTGAPILDPTPARPHLNARMLGQDNLDKILRAELQKYGVEVELGAQLQTIEQHKDHVDVKILKHDLLNSSTPPSLEQSSYKWLIGTDGARGVVRKQLGLSFQGETTTQSAMIGDIMVEGLDQKKWHMWGDSGKNMTFLRATETYGLFNFFITVKDVEQLKKLGTTEEDIKTLLSETTGKREDIKWGKVICAGPYMINIRMVDRFKAGRCFIAGDAGHIHSPTGGQGLNSGIQDSFNLAWKLALVLKGLAPESLLDTYNEERLPVIAEMLNMTSTILKKTFENKSQAILLYSCTKIR</sequence>
<dbReference type="PRINTS" id="PR00420">
    <property type="entry name" value="RNGMNOXGNASE"/>
</dbReference>
<dbReference type="InterPro" id="IPR036188">
    <property type="entry name" value="FAD/NAD-bd_sf"/>
</dbReference>
<keyword evidence="3" id="KW-0274">FAD</keyword>
<evidence type="ECO:0000313" key="6">
    <source>
        <dbReference type="EMBL" id="KAF4609916.1"/>
    </source>
</evidence>
<evidence type="ECO:0000313" key="7">
    <source>
        <dbReference type="Proteomes" id="UP000521872"/>
    </source>
</evidence>